<dbReference type="EMBL" id="JANBPY010003824">
    <property type="protein sequence ID" value="KAJ1950105.1"/>
    <property type="molecule type" value="Genomic_DNA"/>
</dbReference>
<dbReference type="GO" id="GO:0005634">
    <property type="term" value="C:nucleus"/>
    <property type="evidence" value="ECO:0007669"/>
    <property type="project" value="UniProtKB-SubCell"/>
</dbReference>
<organism evidence="10 11">
    <name type="scientific">Dispira parvispora</name>
    <dbReference type="NCBI Taxonomy" id="1520584"/>
    <lineage>
        <taxon>Eukaryota</taxon>
        <taxon>Fungi</taxon>
        <taxon>Fungi incertae sedis</taxon>
        <taxon>Zoopagomycota</taxon>
        <taxon>Kickxellomycotina</taxon>
        <taxon>Dimargaritomycetes</taxon>
        <taxon>Dimargaritales</taxon>
        <taxon>Dimargaritaceae</taxon>
        <taxon>Dispira</taxon>
    </lineage>
</organism>
<dbReference type="PANTHER" id="PTHR23235">
    <property type="entry name" value="KRUEPPEL-LIKE TRANSCRIPTION FACTOR"/>
    <property type="match status" value="1"/>
</dbReference>
<keyword evidence="6" id="KW-0539">Nucleus</keyword>
<comment type="caution">
    <text evidence="10">The sequence shown here is derived from an EMBL/GenBank/DDBJ whole genome shotgun (WGS) entry which is preliminary data.</text>
</comment>
<dbReference type="GO" id="GO:0008270">
    <property type="term" value="F:zinc ion binding"/>
    <property type="evidence" value="ECO:0007669"/>
    <property type="project" value="UniProtKB-KW"/>
</dbReference>
<evidence type="ECO:0000313" key="10">
    <source>
        <dbReference type="EMBL" id="KAJ1950105.1"/>
    </source>
</evidence>
<dbReference type="GO" id="GO:0000978">
    <property type="term" value="F:RNA polymerase II cis-regulatory region sequence-specific DNA binding"/>
    <property type="evidence" value="ECO:0007669"/>
    <property type="project" value="TreeGrafter"/>
</dbReference>
<dbReference type="InterPro" id="IPR036236">
    <property type="entry name" value="Znf_C2H2_sf"/>
</dbReference>
<feature type="domain" description="C2H2-type" evidence="9">
    <location>
        <begin position="282"/>
        <end position="311"/>
    </location>
</feature>
<reference evidence="10" key="1">
    <citation type="submission" date="2022-07" db="EMBL/GenBank/DDBJ databases">
        <title>Phylogenomic reconstructions and comparative analyses of Kickxellomycotina fungi.</title>
        <authorList>
            <person name="Reynolds N.K."/>
            <person name="Stajich J.E."/>
            <person name="Barry K."/>
            <person name="Grigoriev I.V."/>
            <person name="Crous P."/>
            <person name="Smith M.E."/>
        </authorList>
    </citation>
    <scope>NUCLEOTIDE SEQUENCE</scope>
    <source>
        <strain evidence="10">RSA 1196</strain>
    </source>
</reference>
<feature type="non-terminal residue" evidence="10">
    <location>
        <position position="364"/>
    </location>
</feature>
<dbReference type="PROSITE" id="PS00028">
    <property type="entry name" value="ZINC_FINGER_C2H2_1"/>
    <property type="match status" value="2"/>
</dbReference>
<evidence type="ECO:0000256" key="6">
    <source>
        <dbReference type="ARBA" id="ARBA00023242"/>
    </source>
</evidence>
<feature type="compositionally biased region" description="Polar residues" evidence="8">
    <location>
        <begin position="252"/>
        <end position="261"/>
    </location>
</feature>
<gene>
    <name evidence="10" type="ORF">IWQ62_006628</name>
</gene>
<name>A0A9W8AHN1_9FUNG</name>
<accession>A0A9W8AHN1</accession>
<evidence type="ECO:0000313" key="11">
    <source>
        <dbReference type="Proteomes" id="UP001150925"/>
    </source>
</evidence>
<dbReference type="Proteomes" id="UP001150925">
    <property type="component" value="Unassembled WGS sequence"/>
</dbReference>
<evidence type="ECO:0000259" key="9">
    <source>
        <dbReference type="PROSITE" id="PS50157"/>
    </source>
</evidence>
<keyword evidence="4 7" id="KW-0863">Zinc-finger</keyword>
<dbReference type="PROSITE" id="PS50157">
    <property type="entry name" value="ZINC_FINGER_C2H2_2"/>
    <property type="match status" value="3"/>
</dbReference>
<evidence type="ECO:0000256" key="4">
    <source>
        <dbReference type="ARBA" id="ARBA00022771"/>
    </source>
</evidence>
<dbReference type="FunFam" id="3.30.160.60:FF:000125">
    <property type="entry name" value="Putative zinc finger protein 143"/>
    <property type="match status" value="1"/>
</dbReference>
<proteinExistence type="predicted"/>
<dbReference type="SUPFAM" id="SSF57667">
    <property type="entry name" value="beta-beta-alpha zinc fingers"/>
    <property type="match status" value="2"/>
</dbReference>
<dbReference type="SMART" id="SM00355">
    <property type="entry name" value="ZnF_C2H2"/>
    <property type="match status" value="3"/>
</dbReference>
<dbReference type="Pfam" id="PF00096">
    <property type="entry name" value="zf-C2H2"/>
    <property type="match status" value="3"/>
</dbReference>
<feature type="region of interest" description="Disordered" evidence="8">
    <location>
        <begin position="250"/>
        <end position="281"/>
    </location>
</feature>
<dbReference type="PANTHER" id="PTHR23235:SF120">
    <property type="entry name" value="KRUPPEL-LIKE FACTOR 15"/>
    <property type="match status" value="1"/>
</dbReference>
<protein>
    <recommendedName>
        <fullName evidence="9">C2H2-type domain-containing protein</fullName>
    </recommendedName>
</protein>
<evidence type="ECO:0000256" key="8">
    <source>
        <dbReference type="SAM" id="MobiDB-lite"/>
    </source>
</evidence>
<keyword evidence="5" id="KW-0862">Zinc</keyword>
<keyword evidence="3" id="KW-0677">Repeat</keyword>
<dbReference type="OrthoDB" id="8922241at2759"/>
<feature type="domain" description="C2H2-type" evidence="9">
    <location>
        <begin position="340"/>
        <end position="364"/>
    </location>
</feature>
<evidence type="ECO:0000256" key="2">
    <source>
        <dbReference type="ARBA" id="ARBA00022723"/>
    </source>
</evidence>
<feature type="domain" description="C2H2-type" evidence="9">
    <location>
        <begin position="312"/>
        <end position="339"/>
    </location>
</feature>
<sequence>TMENALALNQVIDTPNLEQSQILAANGGLTLNQFTLPHTTMETQLSPSALQIGATGGGFGTTDVNGALTSSADLFPSFATQNTLFNSGDMISVDPSGISNTATSDALDTFPRSMNGFDPLIPPESLESFYGSTGPTAVNGDLLVPTAESAPPIDSSFFPGMTQSMGGGYFPFPQGSVKMEGQPPSESFLPLNTSDNTFPNLFSMTSAQPPPVTSGGNVMITPDTTFTLAPPGLAPSSVDPFTNGGGGFPGNRLSTDMGTSFTSGITPRTTRGRRGASTGEIRQCPYPGCGKTFTRLYNLRSHVRSHATIRPFPCNMCSRSFSRKHDLQRHIRVHTGAKPYKCKACAKAFARTDALKRHLRIEDA</sequence>
<dbReference type="FunFam" id="3.30.160.60:FF:000690">
    <property type="entry name" value="Zinc finger protein 354C"/>
    <property type="match status" value="1"/>
</dbReference>
<evidence type="ECO:0000256" key="3">
    <source>
        <dbReference type="ARBA" id="ARBA00022737"/>
    </source>
</evidence>
<comment type="subcellular location">
    <subcellularLocation>
        <location evidence="1">Nucleus</location>
    </subcellularLocation>
</comment>
<dbReference type="InterPro" id="IPR013087">
    <property type="entry name" value="Znf_C2H2_type"/>
</dbReference>
<evidence type="ECO:0000256" key="5">
    <source>
        <dbReference type="ARBA" id="ARBA00022833"/>
    </source>
</evidence>
<feature type="compositionally biased region" description="Low complexity" evidence="8">
    <location>
        <begin position="262"/>
        <end position="279"/>
    </location>
</feature>
<feature type="non-terminal residue" evidence="10">
    <location>
        <position position="1"/>
    </location>
</feature>
<dbReference type="AlphaFoldDB" id="A0A9W8AHN1"/>
<evidence type="ECO:0000256" key="1">
    <source>
        <dbReference type="ARBA" id="ARBA00004123"/>
    </source>
</evidence>
<dbReference type="Gene3D" id="3.30.160.60">
    <property type="entry name" value="Classic Zinc Finger"/>
    <property type="match status" value="3"/>
</dbReference>
<dbReference type="FunFam" id="3.30.160.60:FF:000145">
    <property type="entry name" value="Zinc finger protein 574"/>
    <property type="match status" value="1"/>
</dbReference>
<evidence type="ECO:0000256" key="7">
    <source>
        <dbReference type="PROSITE-ProRule" id="PRU00042"/>
    </source>
</evidence>
<keyword evidence="2" id="KW-0479">Metal-binding</keyword>
<keyword evidence="11" id="KW-1185">Reference proteome</keyword>
<dbReference type="GO" id="GO:0000981">
    <property type="term" value="F:DNA-binding transcription factor activity, RNA polymerase II-specific"/>
    <property type="evidence" value="ECO:0007669"/>
    <property type="project" value="TreeGrafter"/>
</dbReference>